<proteinExistence type="predicted"/>
<dbReference type="PANTHER" id="PTHR33055">
    <property type="entry name" value="TRANSPOSASE FOR INSERTION SEQUENCE ELEMENT IS1111A"/>
    <property type="match status" value="1"/>
</dbReference>
<comment type="caution">
    <text evidence="3">The sequence shown here is derived from an EMBL/GenBank/DDBJ whole genome shotgun (WGS) entry which is preliminary data.</text>
</comment>
<dbReference type="PANTHER" id="PTHR33055:SF13">
    <property type="entry name" value="TRANSPOSASE"/>
    <property type="match status" value="1"/>
</dbReference>
<feature type="domain" description="Transposase IS116/IS110/IS902 C-terminal" evidence="2">
    <location>
        <begin position="186"/>
        <end position="269"/>
    </location>
</feature>
<sequence length="308" mass="34268">MTCIGIGIDVSKATLDISVHRHKKPLRTTNDPAGWKQAIAWMQPFEPTQVVLEATGGYEQDALDAFYSAGLPIIRVNPRQARDFAKAMGQLAKTDHLDARMLAHMASVIELHRYQPRTDQAQELHAYHQRRQQLVQMISAEKQRRRLTRNAVLLEGLERHITQMESDRAELDKIIAGLLQGTMQAQVASTIKGMGPVAVSTLVCEMGELGYLNRKAIARLYGMAPLSKDSGQFSGKRTTWAGRRAPRSAMYMACLSAVRYDPVLKPFYQRLVANGKPKKVALVAAARKLVTMLNARMREALKAAAHLA</sequence>
<evidence type="ECO:0000259" key="1">
    <source>
        <dbReference type="Pfam" id="PF01548"/>
    </source>
</evidence>
<dbReference type="Pfam" id="PF02371">
    <property type="entry name" value="Transposase_20"/>
    <property type="match status" value="1"/>
</dbReference>
<dbReference type="Proteomes" id="UP000614123">
    <property type="component" value="Unassembled WGS sequence"/>
</dbReference>
<dbReference type="Pfam" id="PF01548">
    <property type="entry name" value="DEDD_Tnp_IS110"/>
    <property type="match status" value="1"/>
</dbReference>
<keyword evidence="4" id="KW-1185">Reference proteome</keyword>
<organism evidence="3 4">
    <name type="scientific">Pseudomonas veronii</name>
    <dbReference type="NCBI Taxonomy" id="76761"/>
    <lineage>
        <taxon>Bacteria</taxon>
        <taxon>Pseudomonadati</taxon>
        <taxon>Pseudomonadota</taxon>
        <taxon>Gammaproteobacteria</taxon>
        <taxon>Pseudomonadales</taxon>
        <taxon>Pseudomonadaceae</taxon>
        <taxon>Pseudomonas</taxon>
    </lineage>
</organism>
<reference evidence="3 4" key="1">
    <citation type="submission" date="2020-12" db="EMBL/GenBank/DDBJ databases">
        <title>Comparative genomic insights into the epidemiology and virulence of plant pathogenic Pseudomonads from Turkey.</title>
        <authorList>
            <person name="Dillon M."/>
            <person name="Ruiz-Bedoya T."/>
            <person name="Bendalovic-Torma C."/>
            <person name="Guttman K.M."/>
            <person name="Kwak H."/>
            <person name="Middleton M.A."/>
            <person name="Wang P.W."/>
            <person name="Horuz S."/>
            <person name="Aysan Y."/>
            <person name="Guttman D.S."/>
        </authorList>
    </citation>
    <scope>NUCLEOTIDE SEQUENCE [LARGE SCALE GENOMIC DNA]</scope>
    <source>
        <strain evidence="3 4">S4_EA_3a</strain>
    </source>
</reference>
<evidence type="ECO:0000259" key="2">
    <source>
        <dbReference type="Pfam" id="PF02371"/>
    </source>
</evidence>
<accession>A0ABS0VQI4</accession>
<evidence type="ECO:0000313" key="3">
    <source>
        <dbReference type="EMBL" id="MBI6653809.1"/>
    </source>
</evidence>
<feature type="domain" description="Transposase IS110-like N-terminal" evidence="1">
    <location>
        <begin position="6"/>
        <end position="145"/>
    </location>
</feature>
<evidence type="ECO:0000313" key="4">
    <source>
        <dbReference type="Proteomes" id="UP000614123"/>
    </source>
</evidence>
<protein>
    <submittedName>
        <fullName evidence="3">Transposase</fullName>
    </submittedName>
</protein>
<dbReference type="EMBL" id="JAEILD010000262">
    <property type="protein sequence ID" value="MBI6653809.1"/>
    <property type="molecule type" value="Genomic_DNA"/>
</dbReference>
<dbReference type="InterPro" id="IPR047650">
    <property type="entry name" value="Transpos_IS110"/>
</dbReference>
<dbReference type="RefSeq" id="WP_198718347.1">
    <property type="nucleotide sequence ID" value="NZ_JAEILD010000262.1"/>
</dbReference>
<gene>
    <name evidence="3" type="ORF">YA0849_33300</name>
</gene>
<dbReference type="InterPro" id="IPR002525">
    <property type="entry name" value="Transp_IS110-like_N"/>
</dbReference>
<dbReference type="InterPro" id="IPR003346">
    <property type="entry name" value="Transposase_20"/>
</dbReference>
<name>A0ABS0VQI4_PSEVE</name>